<sequence>MRVTAIAFLIFFVLGGISSYPVDHDFTGEKVIYQNRTQKDEDQIVFPSNIEETTKRELDVSGVREKSVEENTGIDLSGFVISGTKQRFAGIESGYDSQSELESRLGAFKKSKTNVERNILSKNITDNLRKNTHMADMFEESTEMGIYSQFELERLKESKLIEEKSKRNNVDSAAVLQDRLHLNLGKIEIPTDETTQFFDEDSEYSTVQTEIMVDFRISSAALSSLSG</sequence>
<evidence type="ECO:0000313" key="3">
    <source>
        <dbReference type="Proteomes" id="UP001516400"/>
    </source>
</evidence>
<reference evidence="2 3" key="1">
    <citation type="journal article" date="2021" name="BMC Biol.">
        <title>Horizontally acquired antibacterial genes associated with adaptive radiation of ladybird beetles.</title>
        <authorList>
            <person name="Li H.S."/>
            <person name="Tang X.F."/>
            <person name="Huang Y.H."/>
            <person name="Xu Z.Y."/>
            <person name="Chen M.L."/>
            <person name="Du X.Y."/>
            <person name="Qiu B.Y."/>
            <person name="Chen P.T."/>
            <person name="Zhang W."/>
            <person name="Slipinski A."/>
            <person name="Escalona H.E."/>
            <person name="Waterhouse R.M."/>
            <person name="Zwick A."/>
            <person name="Pang H."/>
        </authorList>
    </citation>
    <scope>NUCLEOTIDE SEQUENCE [LARGE SCALE GENOMIC DNA]</scope>
    <source>
        <strain evidence="2">SYSU2018</strain>
    </source>
</reference>
<accession>A0ABD2NX80</accession>
<evidence type="ECO:0000256" key="1">
    <source>
        <dbReference type="SAM" id="SignalP"/>
    </source>
</evidence>
<dbReference type="EMBL" id="JABFTP020000144">
    <property type="protein sequence ID" value="KAL3283240.1"/>
    <property type="molecule type" value="Genomic_DNA"/>
</dbReference>
<gene>
    <name evidence="2" type="ORF">HHI36_006388</name>
</gene>
<feature type="chain" id="PRO_5044819297" description="Secreted protein" evidence="1">
    <location>
        <begin position="20"/>
        <end position="227"/>
    </location>
</feature>
<comment type="caution">
    <text evidence="2">The sequence shown here is derived from an EMBL/GenBank/DDBJ whole genome shotgun (WGS) entry which is preliminary data.</text>
</comment>
<evidence type="ECO:0000313" key="2">
    <source>
        <dbReference type="EMBL" id="KAL3283240.1"/>
    </source>
</evidence>
<keyword evidence="1" id="KW-0732">Signal</keyword>
<proteinExistence type="predicted"/>
<feature type="signal peptide" evidence="1">
    <location>
        <begin position="1"/>
        <end position="19"/>
    </location>
</feature>
<organism evidence="2 3">
    <name type="scientific">Cryptolaemus montrouzieri</name>
    <dbReference type="NCBI Taxonomy" id="559131"/>
    <lineage>
        <taxon>Eukaryota</taxon>
        <taxon>Metazoa</taxon>
        <taxon>Ecdysozoa</taxon>
        <taxon>Arthropoda</taxon>
        <taxon>Hexapoda</taxon>
        <taxon>Insecta</taxon>
        <taxon>Pterygota</taxon>
        <taxon>Neoptera</taxon>
        <taxon>Endopterygota</taxon>
        <taxon>Coleoptera</taxon>
        <taxon>Polyphaga</taxon>
        <taxon>Cucujiformia</taxon>
        <taxon>Coccinelloidea</taxon>
        <taxon>Coccinellidae</taxon>
        <taxon>Scymninae</taxon>
        <taxon>Scymnini</taxon>
        <taxon>Cryptolaemus</taxon>
    </lineage>
</organism>
<keyword evidence="3" id="KW-1185">Reference proteome</keyword>
<dbReference type="Proteomes" id="UP001516400">
    <property type="component" value="Unassembled WGS sequence"/>
</dbReference>
<evidence type="ECO:0008006" key="4">
    <source>
        <dbReference type="Google" id="ProtNLM"/>
    </source>
</evidence>
<name>A0ABD2NX80_9CUCU</name>
<dbReference type="AlphaFoldDB" id="A0ABD2NX80"/>
<protein>
    <recommendedName>
        <fullName evidence="4">Secreted protein</fullName>
    </recommendedName>
</protein>